<organism evidence="11 12">
    <name type="scientific">Desulfoprunum benzoelyticum</name>
    <dbReference type="NCBI Taxonomy" id="1506996"/>
    <lineage>
        <taxon>Bacteria</taxon>
        <taxon>Pseudomonadati</taxon>
        <taxon>Thermodesulfobacteriota</taxon>
        <taxon>Desulfobulbia</taxon>
        <taxon>Desulfobulbales</taxon>
        <taxon>Desulfobulbaceae</taxon>
        <taxon>Desulfoprunum</taxon>
    </lineage>
</organism>
<keyword evidence="12" id="KW-1185">Reference proteome</keyword>
<dbReference type="Gene3D" id="3.20.20.70">
    <property type="entry name" value="Aldolase class I"/>
    <property type="match status" value="1"/>
</dbReference>
<feature type="domain" description="Radical SAM core" evidence="10">
    <location>
        <begin position="54"/>
        <end position="270"/>
    </location>
</feature>
<dbReference type="FunFam" id="3.20.20.70:FF:000040">
    <property type="entry name" value="Lipoyl synthase"/>
    <property type="match status" value="1"/>
</dbReference>
<dbReference type="GO" id="GO:0016992">
    <property type="term" value="F:lipoate synthase activity"/>
    <property type="evidence" value="ECO:0007669"/>
    <property type="project" value="UniProtKB-UniRule"/>
</dbReference>
<keyword evidence="4 9" id="KW-0949">S-adenosyl-L-methionine</keyword>
<dbReference type="GO" id="GO:0009249">
    <property type="term" value="P:protein lipoylation"/>
    <property type="evidence" value="ECO:0007669"/>
    <property type="project" value="UniProtKB-UniRule"/>
</dbReference>
<evidence type="ECO:0000256" key="8">
    <source>
        <dbReference type="ARBA" id="ARBA00047326"/>
    </source>
</evidence>
<dbReference type="SUPFAM" id="SSF102114">
    <property type="entry name" value="Radical SAM enzymes"/>
    <property type="match status" value="1"/>
</dbReference>
<evidence type="ECO:0000313" key="12">
    <source>
        <dbReference type="Proteomes" id="UP000539642"/>
    </source>
</evidence>
<dbReference type="InterPro" id="IPR003698">
    <property type="entry name" value="Lipoyl_synth"/>
</dbReference>
<keyword evidence="5 9" id="KW-0479">Metal-binding</keyword>
<dbReference type="InterPro" id="IPR006638">
    <property type="entry name" value="Elp3/MiaA/NifB-like_rSAM"/>
</dbReference>
<feature type="binding site" evidence="9">
    <location>
        <position position="281"/>
    </location>
    <ligand>
        <name>[4Fe-4S] cluster</name>
        <dbReference type="ChEBI" id="CHEBI:49883"/>
        <label>1</label>
    </ligand>
</feature>
<dbReference type="SFLD" id="SFLDS00029">
    <property type="entry name" value="Radical_SAM"/>
    <property type="match status" value="1"/>
</dbReference>
<dbReference type="GO" id="GO:0005737">
    <property type="term" value="C:cytoplasm"/>
    <property type="evidence" value="ECO:0007669"/>
    <property type="project" value="UniProtKB-SubCell"/>
</dbReference>
<name>A0A840UZD8_9BACT</name>
<accession>A0A840UZD8</accession>
<dbReference type="EMBL" id="JACHEO010000002">
    <property type="protein sequence ID" value="MBB5346819.1"/>
    <property type="molecule type" value="Genomic_DNA"/>
</dbReference>
<feature type="binding site" evidence="9">
    <location>
        <position position="72"/>
    </location>
    <ligand>
        <name>[4Fe-4S] cluster</name>
        <dbReference type="ChEBI" id="CHEBI:49883"/>
        <label>2</label>
        <note>4Fe-4S-S-AdoMet</note>
    </ligand>
</feature>
<evidence type="ECO:0000256" key="5">
    <source>
        <dbReference type="ARBA" id="ARBA00022723"/>
    </source>
</evidence>
<feature type="binding site" evidence="9">
    <location>
        <position position="53"/>
    </location>
    <ligand>
        <name>[4Fe-4S] cluster</name>
        <dbReference type="ChEBI" id="CHEBI:49883"/>
        <label>1</label>
    </ligand>
</feature>
<evidence type="ECO:0000256" key="9">
    <source>
        <dbReference type="HAMAP-Rule" id="MF_00206"/>
    </source>
</evidence>
<sequence>MGCDQAGLRGGKPSWLRRRLPSGPEYEKMRQLLRTRELHTVCQEAHCPNQFECYARGAATFMILGDRCSRSCRFCAVRHEPPGPLDPGEPERVAEAVALLGLRYVVITSVTRDDLPDGGASVFAATIEAIREKKPTALIEVLIPDLQGDRRALETILAAGPQVLNHNVETVPRLYPQVRPQARYARSLGLLAAAKLSRPQLICKSGLMLGLGETGDELRLVWGDLVRAGCDLLTMGQYLQPSAANLPVARFLPPAEFARLREKALACGFAGVAAGPFVRSSYQAEALYRQTPALFKGKGDSENRNSTFGAAYGTNHTG</sequence>
<dbReference type="GO" id="GO:0046872">
    <property type="term" value="F:metal ion binding"/>
    <property type="evidence" value="ECO:0007669"/>
    <property type="project" value="UniProtKB-KW"/>
</dbReference>
<keyword evidence="2 9" id="KW-0963">Cytoplasm</keyword>
<comment type="catalytic activity">
    <reaction evidence="8 9">
        <text>[[Fe-S] cluster scaffold protein carrying a second [4Fe-4S](2+) cluster] + N(6)-octanoyl-L-lysyl-[protein] + 2 oxidized [2Fe-2S]-[ferredoxin] + 2 S-adenosyl-L-methionine + 4 H(+) = [[Fe-S] cluster scaffold protein] + N(6)-[(R)-dihydrolipoyl]-L-lysyl-[protein] + 4 Fe(3+) + 2 hydrogen sulfide + 2 5'-deoxyadenosine + 2 L-methionine + 2 reduced [2Fe-2S]-[ferredoxin]</text>
        <dbReference type="Rhea" id="RHEA:16585"/>
        <dbReference type="Rhea" id="RHEA-COMP:9928"/>
        <dbReference type="Rhea" id="RHEA-COMP:10000"/>
        <dbReference type="Rhea" id="RHEA-COMP:10001"/>
        <dbReference type="Rhea" id="RHEA-COMP:10475"/>
        <dbReference type="Rhea" id="RHEA-COMP:14568"/>
        <dbReference type="Rhea" id="RHEA-COMP:14569"/>
        <dbReference type="ChEBI" id="CHEBI:15378"/>
        <dbReference type="ChEBI" id="CHEBI:17319"/>
        <dbReference type="ChEBI" id="CHEBI:29034"/>
        <dbReference type="ChEBI" id="CHEBI:29919"/>
        <dbReference type="ChEBI" id="CHEBI:33722"/>
        <dbReference type="ChEBI" id="CHEBI:33737"/>
        <dbReference type="ChEBI" id="CHEBI:33738"/>
        <dbReference type="ChEBI" id="CHEBI:57844"/>
        <dbReference type="ChEBI" id="CHEBI:59789"/>
        <dbReference type="ChEBI" id="CHEBI:78809"/>
        <dbReference type="ChEBI" id="CHEBI:83100"/>
        <dbReference type="EC" id="2.8.1.8"/>
    </reaction>
</comment>
<dbReference type="AlphaFoldDB" id="A0A840UZD8"/>
<dbReference type="Pfam" id="PF16881">
    <property type="entry name" value="LIAS_N"/>
    <property type="match status" value="1"/>
</dbReference>
<feature type="binding site" evidence="9">
    <location>
        <position position="68"/>
    </location>
    <ligand>
        <name>[4Fe-4S] cluster</name>
        <dbReference type="ChEBI" id="CHEBI:49883"/>
        <label>2</label>
        <note>4Fe-4S-S-AdoMet</note>
    </ligand>
</feature>
<dbReference type="SFLD" id="SFLDF00271">
    <property type="entry name" value="lipoyl_synthase"/>
    <property type="match status" value="1"/>
</dbReference>
<dbReference type="SFLD" id="SFLDG01058">
    <property type="entry name" value="lipoyl_synthase_like"/>
    <property type="match status" value="1"/>
</dbReference>
<dbReference type="Proteomes" id="UP000539642">
    <property type="component" value="Unassembled WGS sequence"/>
</dbReference>
<feature type="binding site" evidence="9">
    <location>
        <position position="75"/>
    </location>
    <ligand>
        <name>[4Fe-4S] cluster</name>
        <dbReference type="ChEBI" id="CHEBI:49883"/>
        <label>2</label>
        <note>4Fe-4S-S-AdoMet</note>
    </ligand>
</feature>
<dbReference type="CDD" id="cd01335">
    <property type="entry name" value="Radical_SAM"/>
    <property type="match status" value="1"/>
</dbReference>
<feature type="binding site" evidence="9">
    <location>
        <position position="42"/>
    </location>
    <ligand>
        <name>[4Fe-4S] cluster</name>
        <dbReference type="ChEBI" id="CHEBI:49883"/>
        <label>1</label>
    </ligand>
</feature>
<dbReference type="PIRSF" id="PIRSF005963">
    <property type="entry name" value="Lipoyl_synth"/>
    <property type="match status" value="1"/>
</dbReference>
<evidence type="ECO:0000256" key="7">
    <source>
        <dbReference type="ARBA" id="ARBA00023014"/>
    </source>
</evidence>
<keyword evidence="1 9" id="KW-0004">4Fe-4S</keyword>
<proteinExistence type="inferred from homology"/>
<dbReference type="InterPro" id="IPR031691">
    <property type="entry name" value="LIAS_N"/>
</dbReference>
<evidence type="ECO:0000256" key="2">
    <source>
        <dbReference type="ARBA" id="ARBA00022490"/>
    </source>
</evidence>
<dbReference type="EC" id="2.8.1.8" evidence="9"/>
<gene>
    <name evidence="9" type="primary">lipA</name>
    <name evidence="11" type="ORF">HNQ81_000529</name>
</gene>
<dbReference type="HAMAP" id="MF_00206">
    <property type="entry name" value="Lipoyl_synth"/>
    <property type="match status" value="1"/>
</dbReference>
<dbReference type="InterPro" id="IPR058240">
    <property type="entry name" value="rSAM_sf"/>
</dbReference>
<protein>
    <recommendedName>
        <fullName evidence="9">Lipoyl synthase</fullName>
        <ecNumber evidence="9">2.8.1.8</ecNumber>
    </recommendedName>
    <alternativeName>
        <fullName evidence="9">Lip-syn</fullName>
        <shortName evidence="9">LS</shortName>
    </alternativeName>
    <alternativeName>
        <fullName evidence="9">Lipoate synthase</fullName>
    </alternativeName>
    <alternativeName>
        <fullName evidence="9">Lipoic acid synthase</fullName>
    </alternativeName>
    <alternativeName>
        <fullName evidence="9">Sulfur insertion protein LipA</fullName>
    </alternativeName>
</protein>
<comment type="similarity">
    <text evidence="9">Belongs to the radical SAM superfamily. Lipoyl synthase family.</text>
</comment>
<dbReference type="PROSITE" id="PS51918">
    <property type="entry name" value="RADICAL_SAM"/>
    <property type="match status" value="1"/>
</dbReference>
<feature type="binding site" evidence="9">
    <location>
        <position position="47"/>
    </location>
    <ligand>
        <name>[4Fe-4S] cluster</name>
        <dbReference type="ChEBI" id="CHEBI:49883"/>
        <label>1</label>
    </ligand>
</feature>
<comment type="function">
    <text evidence="9">Catalyzes the radical-mediated insertion of two sulfur atoms into the C-6 and C-8 positions of the octanoyl moiety bound to the lipoyl domains of lipoate-dependent enzymes, thereby converting the octanoylated domains into lipoylated derivatives.</text>
</comment>
<dbReference type="InterPro" id="IPR007197">
    <property type="entry name" value="rSAM"/>
</dbReference>
<dbReference type="SMART" id="SM00729">
    <property type="entry name" value="Elp3"/>
    <property type="match status" value="1"/>
</dbReference>
<reference evidence="11 12" key="1">
    <citation type="submission" date="2020-08" db="EMBL/GenBank/DDBJ databases">
        <title>Genomic Encyclopedia of Type Strains, Phase IV (KMG-IV): sequencing the most valuable type-strain genomes for metagenomic binning, comparative biology and taxonomic classification.</title>
        <authorList>
            <person name="Goeker M."/>
        </authorList>
    </citation>
    <scope>NUCLEOTIDE SEQUENCE [LARGE SCALE GENOMIC DNA]</scope>
    <source>
        <strain evidence="11 12">DSM 28570</strain>
    </source>
</reference>
<comment type="cofactor">
    <cofactor evidence="9">
        <name>[4Fe-4S] cluster</name>
        <dbReference type="ChEBI" id="CHEBI:49883"/>
    </cofactor>
    <text evidence="9">Binds 2 [4Fe-4S] clusters per subunit. One cluster is coordinated with 3 cysteines and an exchangeable S-adenosyl-L-methionine.</text>
</comment>
<evidence type="ECO:0000256" key="4">
    <source>
        <dbReference type="ARBA" id="ARBA00022691"/>
    </source>
</evidence>
<dbReference type="NCBIfam" id="NF004019">
    <property type="entry name" value="PRK05481.1"/>
    <property type="match status" value="1"/>
</dbReference>
<dbReference type="GO" id="GO:0051539">
    <property type="term" value="F:4 iron, 4 sulfur cluster binding"/>
    <property type="evidence" value="ECO:0007669"/>
    <property type="project" value="UniProtKB-UniRule"/>
</dbReference>
<evidence type="ECO:0000259" key="10">
    <source>
        <dbReference type="PROSITE" id="PS51918"/>
    </source>
</evidence>
<keyword evidence="7 9" id="KW-0411">Iron-sulfur</keyword>
<dbReference type="Pfam" id="PF04055">
    <property type="entry name" value="Radical_SAM"/>
    <property type="match status" value="1"/>
</dbReference>
<dbReference type="NCBIfam" id="TIGR00510">
    <property type="entry name" value="lipA"/>
    <property type="match status" value="1"/>
</dbReference>
<dbReference type="RefSeq" id="WP_183348048.1">
    <property type="nucleotide sequence ID" value="NZ_JACHEO010000002.1"/>
</dbReference>
<dbReference type="NCBIfam" id="NF009544">
    <property type="entry name" value="PRK12928.1"/>
    <property type="match status" value="1"/>
</dbReference>
<keyword evidence="6 9" id="KW-0408">Iron</keyword>
<evidence type="ECO:0000256" key="1">
    <source>
        <dbReference type="ARBA" id="ARBA00022485"/>
    </source>
</evidence>
<comment type="caution">
    <text evidence="11">The sequence shown here is derived from an EMBL/GenBank/DDBJ whole genome shotgun (WGS) entry which is preliminary data.</text>
</comment>
<keyword evidence="3 9" id="KW-0808">Transferase</keyword>
<dbReference type="UniPathway" id="UPA00538">
    <property type="reaction ID" value="UER00593"/>
</dbReference>
<comment type="pathway">
    <text evidence="9">Protein modification; protein lipoylation via endogenous pathway; protein N(6)-(lipoyl)lysine from octanoyl-[acyl-carrier-protein]: step 2/2.</text>
</comment>
<dbReference type="PANTHER" id="PTHR10949:SF0">
    <property type="entry name" value="LIPOYL SYNTHASE, MITOCHONDRIAL"/>
    <property type="match status" value="1"/>
</dbReference>
<evidence type="ECO:0000313" key="11">
    <source>
        <dbReference type="EMBL" id="MBB5346819.1"/>
    </source>
</evidence>
<comment type="subcellular location">
    <subcellularLocation>
        <location evidence="9">Cytoplasm</location>
    </subcellularLocation>
</comment>
<dbReference type="PANTHER" id="PTHR10949">
    <property type="entry name" value="LIPOYL SYNTHASE"/>
    <property type="match status" value="1"/>
</dbReference>
<evidence type="ECO:0000256" key="3">
    <source>
        <dbReference type="ARBA" id="ARBA00022679"/>
    </source>
</evidence>
<evidence type="ECO:0000256" key="6">
    <source>
        <dbReference type="ARBA" id="ARBA00023004"/>
    </source>
</evidence>
<dbReference type="InterPro" id="IPR013785">
    <property type="entry name" value="Aldolase_TIM"/>
</dbReference>